<accession>A0A5E7YND3</accession>
<proteinExistence type="predicted"/>
<protein>
    <recommendedName>
        <fullName evidence="1">TniQ domain-containing protein</fullName>
    </recommendedName>
</protein>
<gene>
    <name evidence="2" type="ORF">SPHINGO391_380126</name>
</gene>
<evidence type="ECO:0000313" key="2">
    <source>
        <dbReference type="EMBL" id="VVT06831.1"/>
    </source>
</evidence>
<dbReference type="Proteomes" id="UP000326857">
    <property type="component" value="Unassembled WGS sequence"/>
</dbReference>
<reference evidence="2 3" key="1">
    <citation type="submission" date="2019-09" db="EMBL/GenBank/DDBJ databases">
        <authorList>
            <person name="Dittami M. S."/>
        </authorList>
    </citation>
    <scope>NUCLEOTIDE SEQUENCE [LARGE SCALE GENOMIC DNA]</scope>
    <source>
        <strain evidence="2">SPHINGO391</strain>
    </source>
</reference>
<dbReference type="AlphaFoldDB" id="A0A5E7YND3"/>
<dbReference type="InterPro" id="IPR009492">
    <property type="entry name" value="TniQ"/>
</dbReference>
<evidence type="ECO:0000313" key="3">
    <source>
        <dbReference type="Proteomes" id="UP000326857"/>
    </source>
</evidence>
<dbReference type="EMBL" id="CABVLI010000032">
    <property type="protein sequence ID" value="VVT06831.1"/>
    <property type="molecule type" value="Genomic_DNA"/>
</dbReference>
<sequence length="615" mass="68177">MSTALSPWRVARVLPIIAGESLDGYVARVAAAHHMPRMAQITEVTGDIQMERPHASFCDDTGLSILADCLGVSPEITRLHSPLWSPDSRMLNFFGTAVPREFLQFSYRRFSPTALAMSAHHRGLWQVRQLPICTETWEYLEERCPNPNCRRRQVWRRTAGIDLCDYCAEPLMRARAALVPENIRDGMEMLVGLIHHDAEKQRIARRYLPPALSGLGGGHLLELACALAPVVDQRVGSLLRHRSLCLGGAREIVVPALAAVWPFLTGWPGAVEKYVADKLNLGSSEKGGSTRKAFYEVLSDRNGRRVSPEVQKLFLHLFERCQSARSRGMTILKMANLTGADRRTLLAMRKAGKLPSFLALDGIRLQVLVDREAVAPMLNCNKNRLRLIYAAEMLGTPTYPIRELAHLGSVAVASVPPGRGDYLQLAVWQESLDDFVGKLSHQLSQSKGNYPLRLTEAMRGIGGRPKPWAKVLRAIAEGDLAASVVGGDAPLAQRITISSEEILSAECFQHTEAMDWRGCMVTKSDLAEIMNISPPHFSRHSEFLLGPGPALRKVTMDTAQKLARRYITTSEMSCKLRLYRRAVGNFARINGVKPLTTGLFNRTEAEQLIPGLSAR</sequence>
<evidence type="ECO:0000259" key="1">
    <source>
        <dbReference type="Pfam" id="PF06527"/>
    </source>
</evidence>
<name>A0A5E7YND3_9SPHN</name>
<feature type="domain" description="TniQ" evidence="1">
    <location>
        <begin position="15"/>
        <end position="134"/>
    </location>
</feature>
<organism evidence="2 3">
    <name type="scientific">Sphingomonas aurantiaca</name>
    <dbReference type="NCBI Taxonomy" id="185949"/>
    <lineage>
        <taxon>Bacteria</taxon>
        <taxon>Pseudomonadati</taxon>
        <taxon>Pseudomonadota</taxon>
        <taxon>Alphaproteobacteria</taxon>
        <taxon>Sphingomonadales</taxon>
        <taxon>Sphingomonadaceae</taxon>
        <taxon>Sphingomonas</taxon>
    </lineage>
</organism>
<dbReference type="RefSeq" id="WP_151990311.1">
    <property type="nucleotide sequence ID" value="NZ_LR701528.1"/>
</dbReference>
<dbReference type="Pfam" id="PF06527">
    <property type="entry name" value="TniQ"/>
    <property type="match status" value="1"/>
</dbReference>